<evidence type="ECO:0000259" key="1">
    <source>
        <dbReference type="SMART" id="SM00849"/>
    </source>
</evidence>
<dbReference type="Proteomes" id="UP000184536">
    <property type="component" value="Unassembled WGS sequence"/>
</dbReference>
<reference evidence="3" key="1">
    <citation type="submission" date="2016-11" db="EMBL/GenBank/DDBJ databases">
        <authorList>
            <person name="Varghese N."/>
            <person name="Submissions S."/>
        </authorList>
    </citation>
    <scope>NUCLEOTIDE SEQUENCE [LARGE SCALE GENOMIC DNA]</scope>
    <source>
        <strain evidence="3">DSM 17957</strain>
    </source>
</reference>
<dbReference type="OrthoDB" id="9802248at2"/>
<proteinExistence type="predicted"/>
<gene>
    <name evidence="2" type="ORF">SAMN02745975_03336</name>
</gene>
<accession>A0A1M6NMQ0</accession>
<dbReference type="Gene3D" id="3.60.15.10">
    <property type="entry name" value="Ribonuclease Z/Hydroxyacylglutathione hydrolase-like"/>
    <property type="match status" value="1"/>
</dbReference>
<dbReference type="Pfam" id="PF00753">
    <property type="entry name" value="Lactamase_B"/>
    <property type="match status" value="1"/>
</dbReference>
<dbReference type="STRING" id="1121919.SAMN02745975_03336"/>
<name>A0A1M6NMQ0_9FIRM</name>
<evidence type="ECO:0000313" key="3">
    <source>
        <dbReference type="Proteomes" id="UP000184536"/>
    </source>
</evidence>
<protein>
    <submittedName>
        <fullName evidence="2">Glyoxylase, beta-lactamase superfamily II</fullName>
    </submittedName>
</protein>
<dbReference type="PANTHER" id="PTHR42951">
    <property type="entry name" value="METALLO-BETA-LACTAMASE DOMAIN-CONTAINING"/>
    <property type="match status" value="1"/>
</dbReference>
<dbReference type="EMBL" id="FQZV01000057">
    <property type="protein sequence ID" value="SHJ97011.1"/>
    <property type="molecule type" value="Genomic_DNA"/>
</dbReference>
<dbReference type="PANTHER" id="PTHR42951:SF17">
    <property type="entry name" value="METALLO-BETA-LACTAMASE DOMAIN-CONTAINING PROTEIN"/>
    <property type="match status" value="1"/>
</dbReference>
<dbReference type="RefSeq" id="WP_110942338.1">
    <property type="nucleotide sequence ID" value="NZ_FQZV01000057.1"/>
</dbReference>
<dbReference type="InterPro" id="IPR001279">
    <property type="entry name" value="Metallo-B-lactamas"/>
</dbReference>
<organism evidence="2 3">
    <name type="scientific">Geosporobacter subterraneus DSM 17957</name>
    <dbReference type="NCBI Taxonomy" id="1121919"/>
    <lineage>
        <taxon>Bacteria</taxon>
        <taxon>Bacillati</taxon>
        <taxon>Bacillota</taxon>
        <taxon>Clostridia</taxon>
        <taxon>Peptostreptococcales</taxon>
        <taxon>Thermotaleaceae</taxon>
        <taxon>Geosporobacter</taxon>
    </lineage>
</organism>
<dbReference type="SUPFAM" id="SSF56281">
    <property type="entry name" value="Metallo-hydrolase/oxidoreductase"/>
    <property type="match status" value="1"/>
</dbReference>
<feature type="domain" description="Metallo-beta-lactamase" evidence="1">
    <location>
        <begin position="10"/>
        <end position="188"/>
    </location>
</feature>
<dbReference type="InterPro" id="IPR050855">
    <property type="entry name" value="NDM-1-like"/>
</dbReference>
<dbReference type="SMART" id="SM00849">
    <property type="entry name" value="Lactamase_B"/>
    <property type="match status" value="1"/>
</dbReference>
<sequence>MKILNLICKRTNCYLLESSCGWIMIDTDFPGTLYRLMNLLNQHNIKISDIKYLIVTHFHPDHAGIAQDLKNLGIRLIIHECQVTFVDNLNNFYKKNPQFNFTDILSEGNIVISSKESRDFLKSMGIEGEIIQTPGHTDDSISLIIDGCCAFTGDLPEFSHIEAYNDQTIKNSWELIKDYKITKIFPGHGNPYTII</sequence>
<dbReference type="AlphaFoldDB" id="A0A1M6NMQ0"/>
<evidence type="ECO:0000313" key="2">
    <source>
        <dbReference type="EMBL" id="SHJ97011.1"/>
    </source>
</evidence>
<keyword evidence="3" id="KW-1185">Reference proteome</keyword>
<dbReference type="InterPro" id="IPR036866">
    <property type="entry name" value="RibonucZ/Hydroxyglut_hydro"/>
</dbReference>